<dbReference type="Pfam" id="PF01103">
    <property type="entry name" value="Omp85"/>
    <property type="match status" value="1"/>
</dbReference>
<evidence type="ECO:0000256" key="2">
    <source>
        <dbReference type="ARBA" id="ARBA00023136"/>
    </source>
</evidence>
<dbReference type="Gene3D" id="2.40.160.50">
    <property type="entry name" value="membrane protein fhac: a member of the omp85/tpsb transporter family"/>
    <property type="match status" value="1"/>
</dbReference>
<protein>
    <recommendedName>
        <fullName evidence="4">Bacterial surface antigen (D15) domain-containing protein</fullName>
    </recommendedName>
</protein>
<evidence type="ECO:0000256" key="3">
    <source>
        <dbReference type="SAM" id="SignalP"/>
    </source>
</evidence>
<keyword evidence="3" id="KW-0732">Signal</keyword>
<keyword evidence="6" id="KW-1185">Reference proteome</keyword>
<evidence type="ECO:0000313" key="5">
    <source>
        <dbReference type="EMBL" id="PWB03611.1"/>
    </source>
</evidence>
<dbReference type="EMBL" id="PUEC01000004">
    <property type="protein sequence ID" value="PWB03611.1"/>
    <property type="molecule type" value="Genomic_DNA"/>
</dbReference>
<gene>
    <name evidence="5" type="ORF">C5O23_02565</name>
</gene>
<comment type="caution">
    <text evidence="5">The sequence shown here is derived from an EMBL/GenBank/DDBJ whole genome shotgun (WGS) entry which is preliminary data.</text>
</comment>
<reference evidence="6" key="1">
    <citation type="submission" date="2018-02" db="EMBL/GenBank/DDBJ databases">
        <authorList>
            <person name="Clavel T."/>
            <person name="Strowig T."/>
        </authorList>
    </citation>
    <scope>NUCLEOTIDE SEQUENCE [LARGE SCALE GENOMIC DNA]</scope>
    <source>
        <strain evidence="6">DSM 103720</strain>
    </source>
</reference>
<dbReference type="GO" id="GO:0019867">
    <property type="term" value="C:outer membrane"/>
    <property type="evidence" value="ECO:0007669"/>
    <property type="project" value="InterPro"/>
</dbReference>
<feature type="domain" description="Bacterial surface antigen (D15)" evidence="4">
    <location>
        <begin position="127"/>
        <end position="306"/>
    </location>
</feature>
<dbReference type="Proteomes" id="UP000244905">
    <property type="component" value="Unassembled WGS sequence"/>
</dbReference>
<dbReference type="InterPro" id="IPR000184">
    <property type="entry name" value="Bac_surfAg_D15"/>
</dbReference>
<comment type="subcellular location">
    <subcellularLocation>
        <location evidence="1">Membrane</location>
    </subcellularLocation>
</comment>
<dbReference type="InterPro" id="IPR036709">
    <property type="entry name" value="Autotransporte_beta_dom_sf"/>
</dbReference>
<dbReference type="SUPFAM" id="SSF103515">
    <property type="entry name" value="Autotransporter"/>
    <property type="match status" value="1"/>
</dbReference>
<feature type="chain" id="PRO_5016068975" description="Bacterial surface antigen (D15) domain-containing protein" evidence="3">
    <location>
        <begin position="25"/>
        <end position="385"/>
    </location>
</feature>
<evidence type="ECO:0000313" key="6">
    <source>
        <dbReference type="Proteomes" id="UP000244905"/>
    </source>
</evidence>
<proteinExistence type="predicted"/>
<dbReference type="AlphaFoldDB" id="A0A2V1IRU6"/>
<evidence type="ECO:0000256" key="1">
    <source>
        <dbReference type="ARBA" id="ARBA00004370"/>
    </source>
</evidence>
<accession>A0A2V1IRU6</accession>
<evidence type="ECO:0000259" key="4">
    <source>
        <dbReference type="Pfam" id="PF01103"/>
    </source>
</evidence>
<keyword evidence="2" id="KW-0472">Membrane</keyword>
<organism evidence="5 6">
    <name type="scientific">Duncaniella muris</name>
    <dbReference type="NCBI Taxonomy" id="2094150"/>
    <lineage>
        <taxon>Bacteria</taxon>
        <taxon>Pseudomonadati</taxon>
        <taxon>Bacteroidota</taxon>
        <taxon>Bacteroidia</taxon>
        <taxon>Bacteroidales</taxon>
        <taxon>Muribaculaceae</taxon>
        <taxon>Duncaniella</taxon>
    </lineage>
</organism>
<feature type="signal peptide" evidence="3">
    <location>
        <begin position="1"/>
        <end position="24"/>
    </location>
</feature>
<name>A0A2V1IRU6_9BACT</name>
<sequence length="385" mass="43520">MQQQHTRFVYILLILLLIKPLSMAASEPADSVPQQHKGIIGRLIHYFDQSNKRKLTTRPNFTPLGGPHYSSEKGLGLGIVIAGDYSTCPTDTLLPASNISLKGDIATKGYYSVGIDGVHVYPFNSRRVNYSLDFQSFSTYFWGIGYTWNNDNANKTKYNLFDLTLTGDYEWRLAPGLYLGPAVELSYTSAGSIADPTPWQGEDHRYFSAEVGGRLQYDLRDNLTYPHSGVLFELIQLFAPRFIGNRNHDFASTEINFNIYSPLWAGAILASHFHSEWTYGNTPWGKLPFLGGGAMRGYYEGRYRDKCASDMAVELRQHIYRRSGIAVWGGVGSIYHKLSDIRFDRLLPEYGIGYRWEFKKNANVRVDIGFGKHSSGFMFGLNEAF</sequence>